<accession>W1P1D7</accession>
<evidence type="ECO:0000313" key="2">
    <source>
        <dbReference type="Proteomes" id="UP000017836"/>
    </source>
</evidence>
<protein>
    <submittedName>
        <fullName evidence="1">Uncharacterized protein</fullName>
    </submittedName>
</protein>
<keyword evidence="2" id="KW-1185">Reference proteome</keyword>
<dbReference type="EMBL" id="KI394743">
    <property type="protein sequence ID" value="ERN01723.1"/>
    <property type="molecule type" value="Genomic_DNA"/>
</dbReference>
<reference evidence="2" key="1">
    <citation type="journal article" date="2013" name="Science">
        <title>The Amborella genome and the evolution of flowering plants.</title>
        <authorList>
            <consortium name="Amborella Genome Project"/>
        </authorList>
    </citation>
    <scope>NUCLEOTIDE SEQUENCE [LARGE SCALE GENOMIC DNA]</scope>
</reference>
<dbReference type="Gramene" id="ERN01723">
    <property type="protein sequence ID" value="ERN01723"/>
    <property type="gene ID" value="AMTR_s00097p00035470"/>
</dbReference>
<organism evidence="1 2">
    <name type="scientific">Amborella trichopoda</name>
    <dbReference type="NCBI Taxonomy" id="13333"/>
    <lineage>
        <taxon>Eukaryota</taxon>
        <taxon>Viridiplantae</taxon>
        <taxon>Streptophyta</taxon>
        <taxon>Embryophyta</taxon>
        <taxon>Tracheophyta</taxon>
        <taxon>Spermatophyta</taxon>
        <taxon>Magnoliopsida</taxon>
        <taxon>Amborellales</taxon>
        <taxon>Amborellaceae</taxon>
        <taxon>Amborella</taxon>
    </lineage>
</organism>
<dbReference type="AlphaFoldDB" id="W1P1D7"/>
<dbReference type="Proteomes" id="UP000017836">
    <property type="component" value="Unassembled WGS sequence"/>
</dbReference>
<gene>
    <name evidence="1" type="ORF">AMTR_s00097p00035470</name>
</gene>
<dbReference type="HOGENOM" id="CLU_2200501_0_0_1"/>
<sequence>MAMSIATSGDAISKPALLDSSAVSRPMVSGPSSAAPLVISLRVAMPECASRSGSSLPSVLRPSLHVTSATSGVTASYCSSTSSALSLLPQKASGIHHPHPQQALQVAH</sequence>
<proteinExistence type="predicted"/>
<evidence type="ECO:0000313" key="1">
    <source>
        <dbReference type="EMBL" id="ERN01723.1"/>
    </source>
</evidence>
<name>W1P1D7_AMBTC</name>